<organism evidence="5">
    <name type="scientific">Agrobacterium albertimagni</name>
    <dbReference type="NCBI Taxonomy" id="147266"/>
    <lineage>
        <taxon>Bacteria</taxon>
        <taxon>Pseudomonadati</taxon>
        <taxon>Pseudomonadota</taxon>
        <taxon>Alphaproteobacteria</taxon>
        <taxon>Hyphomicrobiales</taxon>
        <taxon>Rhizobiaceae</taxon>
        <taxon>Rhizobium/Agrobacterium group</taxon>
        <taxon>Agrobacterium</taxon>
    </lineage>
</organism>
<proteinExistence type="predicted"/>
<evidence type="ECO:0000259" key="3">
    <source>
        <dbReference type="Pfam" id="PF00294"/>
    </source>
</evidence>
<reference evidence="5" key="1">
    <citation type="journal article" date="2020" name="mSystems">
        <title>Genome- and Community-Level Interaction Insights into Carbon Utilization and Element Cycling Functions of Hydrothermarchaeota in Hydrothermal Sediment.</title>
        <authorList>
            <person name="Zhou Z."/>
            <person name="Liu Y."/>
            <person name="Xu W."/>
            <person name="Pan J."/>
            <person name="Luo Z.H."/>
            <person name="Li M."/>
        </authorList>
    </citation>
    <scope>NUCLEOTIDE SEQUENCE [LARGE SCALE GENOMIC DNA]</scope>
    <source>
        <strain evidence="5">SpSt-243</strain>
    </source>
</reference>
<dbReference type="CDD" id="cd14485">
    <property type="entry name" value="mltA_like_LT_A"/>
    <property type="match status" value="1"/>
</dbReference>
<dbReference type="PANTHER" id="PTHR10584">
    <property type="entry name" value="SUGAR KINASE"/>
    <property type="match status" value="1"/>
</dbReference>
<dbReference type="InterPro" id="IPR010611">
    <property type="entry name" value="3D_dom"/>
</dbReference>
<dbReference type="GO" id="GO:0004553">
    <property type="term" value="F:hydrolase activity, hydrolyzing O-glycosyl compounds"/>
    <property type="evidence" value="ECO:0007669"/>
    <property type="project" value="InterPro"/>
</dbReference>
<dbReference type="Gene3D" id="2.40.40.10">
    <property type="entry name" value="RlpA-like domain"/>
    <property type="match status" value="1"/>
</dbReference>
<dbReference type="Pfam" id="PF06725">
    <property type="entry name" value="3D"/>
    <property type="match status" value="1"/>
</dbReference>
<feature type="domain" description="3D" evidence="4">
    <location>
        <begin position="278"/>
        <end position="353"/>
    </location>
</feature>
<name>A0A7C1P2G2_9HYPH</name>
<dbReference type="PANTHER" id="PTHR10584:SF166">
    <property type="entry name" value="RIBOKINASE"/>
    <property type="match status" value="1"/>
</dbReference>
<gene>
    <name evidence="5" type="ORF">ENP70_12745</name>
</gene>
<dbReference type="SUPFAM" id="SSF53613">
    <property type="entry name" value="Ribokinase-like"/>
    <property type="match status" value="1"/>
</dbReference>
<dbReference type="InterPro" id="IPR011611">
    <property type="entry name" value="PfkB_dom"/>
</dbReference>
<comment type="caution">
    <text evidence="5">The sequence shown here is derived from an EMBL/GenBank/DDBJ whole genome shotgun (WGS) entry which is preliminary data.</text>
</comment>
<dbReference type="Pfam" id="PF00294">
    <property type="entry name" value="PfkB"/>
    <property type="match status" value="1"/>
</dbReference>
<feature type="domain" description="Carbohydrate kinase PfkB" evidence="3">
    <location>
        <begin position="19"/>
        <end position="235"/>
    </location>
</feature>
<dbReference type="SUPFAM" id="SSF50685">
    <property type="entry name" value="Barwin-like endoglucanases"/>
    <property type="match status" value="1"/>
</dbReference>
<dbReference type="InterPro" id="IPR036908">
    <property type="entry name" value="RlpA-like_sf"/>
</dbReference>
<keyword evidence="1" id="KW-0808">Transferase</keyword>
<evidence type="ECO:0000256" key="2">
    <source>
        <dbReference type="ARBA" id="ARBA00022777"/>
    </source>
</evidence>
<dbReference type="GO" id="GO:0005829">
    <property type="term" value="C:cytosol"/>
    <property type="evidence" value="ECO:0007669"/>
    <property type="project" value="TreeGrafter"/>
</dbReference>
<dbReference type="AlphaFoldDB" id="A0A7C1P2G2"/>
<evidence type="ECO:0000259" key="4">
    <source>
        <dbReference type="Pfam" id="PF06725"/>
    </source>
</evidence>
<evidence type="ECO:0000313" key="5">
    <source>
        <dbReference type="EMBL" id="HEB44530.1"/>
    </source>
</evidence>
<evidence type="ECO:0000256" key="1">
    <source>
        <dbReference type="ARBA" id="ARBA00022679"/>
    </source>
</evidence>
<dbReference type="InterPro" id="IPR029056">
    <property type="entry name" value="Ribokinase-like"/>
</dbReference>
<dbReference type="EMBL" id="DSKI01000653">
    <property type="protein sequence ID" value="HEB44530.1"/>
    <property type="molecule type" value="Genomic_DNA"/>
</dbReference>
<dbReference type="GO" id="GO:0016301">
    <property type="term" value="F:kinase activity"/>
    <property type="evidence" value="ECO:0007669"/>
    <property type="project" value="UniProtKB-KW"/>
</dbReference>
<dbReference type="Gene3D" id="3.40.1190.30">
    <property type="match status" value="1"/>
</dbReference>
<keyword evidence="2 5" id="KW-0418">Kinase</keyword>
<dbReference type="GO" id="GO:0009254">
    <property type="term" value="P:peptidoglycan turnover"/>
    <property type="evidence" value="ECO:0007669"/>
    <property type="project" value="InterPro"/>
</dbReference>
<protein>
    <submittedName>
        <fullName evidence="5">Carbohydrate kinase family protein</fullName>
    </submittedName>
</protein>
<sequence length="357" mass="37508">MRAGEEVRSGQEAGTAGGIACVGNFIVDRIHTLSYWPEQGSLAHILHQDMGVGGGAANVVTDLASLGFKGRLSVAGAVGGDRDGVYVRDRHAALGIDVSGLRILDGQATAHTHVMNVPGQSRTFFYHGGSNDLLTDDLIDPTAFAASGHRIFYLGYLMLLPALDRKDASGTSGAARLLEAAREAGLTTCVDFVSSEDPAFADQVAVALPHCDYVIVNETEAGRATGVVVRDKSGTLLSAVEEAGRRLLDGGVAKGVVIHAPELSIWLSPDKVPVVTPAIAVDPAHWRYGYPVWISADGVNLAGARASYQGLVMALDTGSAIRGPVRADLYMGRGEAAGEEAGAVRHPLRMWRLVPRP</sequence>
<accession>A0A7C1P2G2</accession>
<dbReference type="GO" id="GO:0019867">
    <property type="term" value="C:outer membrane"/>
    <property type="evidence" value="ECO:0007669"/>
    <property type="project" value="InterPro"/>
</dbReference>